<dbReference type="InterPro" id="IPR058240">
    <property type="entry name" value="rSAM_sf"/>
</dbReference>
<dbReference type="GO" id="GO:0003824">
    <property type="term" value="F:catalytic activity"/>
    <property type="evidence" value="ECO:0007669"/>
    <property type="project" value="InterPro"/>
</dbReference>
<name>M2AP31_TREDN</name>
<dbReference type="InterPro" id="IPR013785">
    <property type="entry name" value="Aldolase_TIM"/>
</dbReference>
<gene>
    <name evidence="7" type="ORF">HMPREF9733_01133</name>
</gene>
<accession>M2AP31</accession>
<comment type="cofactor">
    <cofactor evidence="1">
        <name>[4Fe-4S] cluster</name>
        <dbReference type="ChEBI" id="CHEBI:49883"/>
    </cofactor>
</comment>
<keyword evidence="3" id="KW-0479">Metal-binding</keyword>
<comment type="caution">
    <text evidence="7">The sequence shown here is derived from an EMBL/GenBank/DDBJ whole genome shotgun (WGS) entry which is preliminary data.</text>
</comment>
<dbReference type="HOGENOM" id="CLU_044464_0_0_12"/>
<dbReference type="PANTHER" id="PTHR43409:SF4">
    <property type="entry name" value="RADICAL SAM SUPERFAMILY PROTEIN"/>
    <property type="match status" value="1"/>
</dbReference>
<dbReference type="Pfam" id="PF04055">
    <property type="entry name" value="Radical_SAM"/>
    <property type="match status" value="1"/>
</dbReference>
<keyword evidence="4" id="KW-0408">Iron</keyword>
<reference evidence="7 8" key="1">
    <citation type="submission" date="2012-01" db="EMBL/GenBank/DDBJ databases">
        <title>The Genome Sequence of Treponema denticola SP33.</title>
        <authorList>
            <consortium name="The Broad Institute Genome Sequencing Platform"/>
            <person name="Earl A."/>
            <person name="Ward D."/>
            <person name="Feldgarden M."/>
            <person name="Gevers D."/>
            <person name="Blanton J.M."/>
            <person name="Fenno C.J."/>
            <person name="Baranova O.V."/>
            <person name="Mathney J."/>
            <person name="Dewhirst F.E."/>
            <person name="Izard J."/>
            <person name="Young S.K."/>
            <person name="Zeng Q."/>
            <person name="Gargeya S."/>
            <person name="Fitzgerald M."/>
            <person name="Haas B."/>
            <person name="Abouelleil A."/>
            <person name="Alvarado L."/>
            <person name="Arachchi H.M."/>
            <person name="Berlin A."/>
            <person name="Chapman S.B."/>
            <person name="Gearin G."/>
            <person name="Goldberg J."/>
            <person name="Griggs A."/>
            <person name="Gujja S."/>
            <person name="Hansen M."/>
            <person name="Heiman D."/>
            <person name="Howarth C."/>
            <person name="Larimer J."/>
            <person name="Lui A."/>
            <person name="MacDonald P.J.P."/>
            <person name="McCowen C."/>
            <person name="Montmayeur A."/>
            <person name="Murphy C."/>
            <person name="Neiman D."/>
            <person name="Pearson M."/>
            <person name="Priest M."/>
            <person name="Roberts A."/>
            <person name="Saif S."/>
            <person name="Shea T."/>
            <person name="Sisk P."/>
            <person name="Stolte C."/>
            <person name="Sykes S."/>
            <person name="Wortman J."/>
            <person name="Nusbaum C."/>
            <person name="Birren B."/>
        </authorList>
    </citation>
    <scope>NUCLEOTIDE SEQUENCE [LARGE SCALE GENOMIC DNA]</scope>
    <source>
        <strain evidence="7 8">SP33</strain>
    </source>
</reference>
<dbReference type="InterPro" id="IPR007197">
    <property type="entry name" value="rSAM"/>
</dbReference>
<dbReference type="SFLD" id="SFLDS00029">
    <property type="entry name" value="Radical_SAM"/>
    <property type="match status" value="1"/>
</dbReference>
<protein>
    <recommendedName>
        <fullName evidence="6">Radical SAM core domain-containing protein</fullName>
    </recommendedName>
</protein>
<dbReference type="SUPFAM" id="SSF102114">
    <property type="entry name" value="Radical SAM enzymes"/>
    <property type="match status" value="1"/>
</dbReference>
<dbReference type="Proteomes" id="UP000016183">
    <property type="component" value="Unassembled WGS sequence"/>
</dbReference>
<sequence>MHFTGTIWRPPYEASSSLLQVTAGCTHHKCKFCSLYSDLPFKFRLSPDYEIEADLKELSIFYPQGKRMFLTGANPFALSVEKLKALAEKIHKYLPMIKTIGCFSRVTDISPKSLEELRELKKLGYDEIIIGTETGDDEALLFMRKGYKAQDIVYELNKLDNAGISYHISYLNGLSGEGNGSRAAINTAAIYNKINPISISIVALTVFPESELYDEIQKGRFIKTSEIEKLREQKTLIENLNIKTMIYANTVSNTAPISGKLPQDKDKMLKHLQNVIDTIDENTLRYYRNGIVRL</sequence>
<dbReference type="GO" id="GO:0046872">
    <property type="term" value="F:metal ion binding"/>
    <property type="evidence" value="ECO:0007669"/>
    <property type="project" value="UniProtKB-KW"/>
</dbReference>
<evidence type="ECO:0000313" key="7">
    <source>
        <dbReference type="EMBL" id="EMB25071.1"/>
    </source>
</evidence>
<dbReference type="OrthoDB" id="9777636at2"/>
<dbReference type="RefSeq" id="WP_010694820.1">
    <property type="nucleotide sequence ID" value="NZ_KB442453.1"/>
</dbReference>
<dbReference type="InterPro" id="IPR006638">
    <property type="entry name" value="Elp3/MiaA/NifB-like_rSAM"/>
</dbReference>
<dbReference type="GO" id="GO:0051536">
    <property type="term" value="F:iron-sulfur cluster binding"/>
    <property type="evidence" value="ECO:0007669"/>
    <property type="project" value="UniProtKB-KW"/>
</dbReference>
<dbReference type="InterPro" id="IPR051198">
    <property type="entry name" value="BchE-like"/>
</dbReference>
<evidence type="ECO:0000256" key="1">
    <source>
        <dbReference type="ARBA" id="ARBA00001966"/>
    </source>
</evidence>
<dbReference type="SMART" id="SM00729">
    <property type="entry name" value="Elp3"/>
    <property type="match status" value="1"/>
</dbReference>
<dbReference type="EMBL" id="AGDZ01000019">
    <property type="protein sequence ID" value="EMB25071.1"/>
    <property type="molecule type" value="Genomic_DNA"/>
</dbReference>
<evidence type="ECO:0000256" key="4">
    <source>
        <dbReference type="ARBA" id="ARBA00023004"/>
    </source>
</evidence>
<dbReference type="SFLD" id="SFLDG01082">
    <property type="entry name" value="B12-binding_domain_containing"/>
    <property type="match status" value="1"/>
</dbReference>
<dbReference type="CDD" id="cd01335">
    <property type="entry name" value="Radical_SAM"/>
    <property type="match status" value="1"/>
</dbReference>
<dbReference type="PATRIC" id="fig|999437.3.peg.1152"/>
<keyword evidence="2" id="KW-0949">S-adenosyl-L-methionine</keyword>
<dbReference type="PANTHER" id="PTHR43409">
    <property type="entry name" value="ANAEROBIC MAGNESIUM-PROTOPORPHYRIN IX MONOMETHYL ESTER CYCLASE-RELATED"/>
    <property type="match status" value="1"/>
</dbReference>
<evidence type="ECO:0000259" key="6">
    <source>
        <dbReference type="PROSITE" id="PS51918"/>
    </source>
</evidence>
<evidence type="ECO:0000256" key="3">
    <source>
        <dbReference type="ARBA" id="ARBA00022723"/>
    </source>
</evidence>
<keyword evidence="5" id="KW-0411">Iron-sulfur</keyword>
<feature type="domain" description="Radical SAM core" evidence="6">
    <location>
        <begin position="11"/>
        <end position="243"/>
    </location>
</feature>
<dbReference type="Gene3D" id="3.20.20.70">
    <property type="entry name" value="Aldolase class I"/>
    <property type="match status" value="1"/>
</dbReference>
<dbReference type="SFLD" id="SFLDG01095">
    <property type="entry name" value="Uncharacterised_Radical_SAM_Su"/>
    <property type="match status" value="1"/>
</dbReference>
<evidence type="ECO:0000256" key="5">
    <source>
        <dbReference type="ARBA" id="ARBA00023014"/>
    </source>
</evidence>
<evidence type="ECO:0000256" key="2">
    <source>
        <dbReference type="ARBA" id="ARBA00022691"/>
    </source>
</evidence>
<dbReference type="AlphaFoldDB" id="M2AP31"/>
<organism evidence="7 8">
    <name type="scientific">Treponema denticola SP33</name>
    <dbReference type="NCBI Taxonomy" id="999437"/>
    <lineage>
        <taxon>Bacteria</taxon>
        <taxon>Pseudomonadati</taxon>
        <taxon>Spirochaetota</taxon>
        <taxon>Spirochaetia</taxon>
        <taxon>Spirochaetales</taxon>
        <taxon>Treponemataceae</taxon>
        <taxon>Treponema</taxon>
    </lineage>
</organism>
<dbReference type="PROSITE" id="PS51918">
    <property type="entry name" value="RADICAL_SAM"/>
    <property type="match status" value="1"/>
</dbReference>
<proteinExistence type="predicted"/>
<evidence type="ECO:0000313" key="8">
    <source>
        <dbReference type="Proteomes" id="UP000016183"/>
    </source>
</evidence>